<sequence>MSERRSTNSGSSTPSTRSISRDLPPPRRSRALKPVPLPLENTSLKRLIYILVLFTTILSAFYSYRIIQHKSAVGGWWNLLLGRQPPQAHTGTQPVETQWQQPTAGGVRHQGSIEAKITDLASAFGIPPSELASAIAVAVRNYVPPASLSSIAAKETGDIVHVLLEGDEELQRKVGHPEATPSSTASSQGVVENVLEGVESFVGMEEP</sequence>
<evidence type="ECO:0000256" key="1">
    <source>
        <dbReference type="SAM" id="MobiDB-lite"/>
    </source>
</evidence>
<dbReference type="KEGG" id="cci:CC1G_02634"/>
<dbReference type="RefSeq" id="XP_001840171.1">
    <property type="nucleotide sequence ID" value="XM_001840119.2"/>
</dbReference>
<dbReference type="GeneID" id="6016803"/>
<dbReference type="AlphaFoldDB" id="A8PBF5"/>
<feature type="compositionally biased region" description="Low complexity" evidence="1">
    <location>
        <begin position="7"/>
        <end position="18"/>
    </location>
</feature>
<reference evidence="3 4" key="1">
    <citation type="journal article" date="2010" name="Proc. Natl. Acad. Sci. U.S.A.">
        <title>Insights into evolution of multicellular fungi from the assembled chromosomes of the mushroom Coprinopsis cinerea (Coprinus cinereus).</title>
        <authorList>
            <person name="Stajich J.E."/>
            <person name="Wilke S.K."/>
            <person name="Ahren D."/>
            <person name="Au C.H."/>
            <person name="Birren B.W."/>
            <person name="Borodovsky M."/>
            <person name="Burns C."/>
            <person name="Canback B."/>
            <person name="Casselton L.A."/>
            <person name="Cheng C.K."/>
            <person name="Deng J."/>
            <person name="Dietrich F.S."/>
            <person name="Fargo D.C."/>
            <person name="Farman M.L."/>
            <person name="Gathman A.C."/>
            <person name="Goldberg J."/>
            <person name="Guigo R."/>
            <person name="Hoegger P.J."/>
            <person name="Hooker J.B."/>
            <person name="Huggins A."/>
            <person name="James T.Y."/>
            <person name="Kamada T."/>
            <person name="Kilaru S."/>
            <person name="Kodira C."/>
            <person name="Kues U."/>
            <person name="Kupfer D."/>
            <person name="Kwan H.S."/>
            <person name="Lomsadze A."/>
            <person name="Li W."/>
            <person name="Lilly W.W."/>
            <person name="Ma L.J."/>
            <person name="Mackey A.J."/>
            <person name="Manning G."/>
            <person name="Martin F."/>
            <person name="Muraguchi H."/>
            <person name="Natvig D.O."/>
            <person name="Palmerini H."/>
            <person name="Ramesh M.A."/>
            <person name="Rehmeyer C.J."/>
            <person name="Roe B.A."/>
            <person name="Shenoy N."/>
            <person name="Stanke M."/>
            <person name="Ter-Hovhannisyan V."/>
            <person name="Tunlid A."/>
            <person name="Velagapudi R."/>
            <person name="Vision T.J."/>
            <person name="Zeng Q."/>
            <person name="Zolan M.E."/>
            <person name="Pukkila P.J."/>
        </authorList>
    </citation>
    <scope>NUCLEOTIDE SEQUENCE [LARGE SCALE GENOMIC DNA]</scope>
    <source>
        <strain evidence="4">Okayama-7 / 130 / ATCC MYA-4618 / FGSC 9003</strain>
    </source>
</reference>
<feature type="region of interest" description="Disordered" evidence="1">
    <location>
        <begin position="1"/>
        <end position="34"/>
    </location>
</feature>
<accession>A8PBF5</accession>
<keyword evidence="2" id="KW-0812">Transmembrane</keyword>
<feature type="transmembrane region" description="Helical" evidence="2">
    <location>
        <begin position="47"/>
        <end position="64"/>
    </location>
</feature>
<name>A8PBF5_COPC7</name>
<protein>
    <submittedName>
        <fullName evidence="3">Uncharacterized protein</fullName>
    </submittedName>
</protein>
<proteinExistence type="predicted"/>
<dbReference type="STRING" id="240176.A8PBF5"/>
<comment type="caution">
    <text evidence="3">The sequence shown here is derived from an EMBL/GenBank/DDBJ whole genome shotgun (WGS) entry which is preliminary data.</text>
</comment>
<dbReference type="VEuPathDB" id="FungiDB:CC1G_02634"/>
<evidence type="ECO:0000313" key="4">
    <source>
        <dbReference type="Proteomes" id="UP000001861"/>
    </source>
</evidence>
<keyword evidence="4" id="KW-1185">Reference proteome</keyword>
<keyword evidence="2" id="KW-1133">Transmembrane helix</keyword>
<evidence type="ECO:0000256" key="2">
    <source>
        <dbReference type="SAM" id="Phobius"/>
    </source>
</evidence>
<dbReference type="eggNOG" id="ENOG502SGPF">
    <property type="taxonomic scope" value="Eukaryota"/>
</dbReference>
<organism evidence="3 4">
    <name type="scientific">Coprinopsis cinerea (strain Okayama-7 / 130 / ATCC MYA-4618 / FGSC 9003)</name>
    <name type="common">Inky cap fungus</name>
    <name type="synonym">Hormographiella aspergillata</name>
    <dbReference type="NCBI Taxonomy" id="240176"/>
    <lineage>
        <taxon>Eukaryota</taxon>
        <taxon>Fungi</taxon>
        <taxon>Dikarya</taxon>
        <taxon>Basidiomycota</taxon>
        <taxon>Agaricomycotina</taxon>
        <taxon>Agaricomycetes</taxon>
        <taxon>Agaricomycetidae</taxon>
        <taxon>Agaricales</taxon>
        <taxon>Agaricineae</taxon>
        <taxon>Psathyrellaceae</taxon>
        <taxon>Coprinopsis</taxon>
    </lineage>
</organism>
<dbReference type="OMA" id="KSEVGGW"/>
<keyword evidence="2" id="KW-0472">Membrane</keyword>
<dbReference type="EMBL" id="AACS02000004">
    <property type="protein sequence ID" value="EAU81618.1"/>
    <property type="molecule type" value="Genomic_DNA"/>
</dbReference>
<dbReference type="OrthoDB" id="3199651at2759"/>
<dbReference type="Proteomes" id="UP000001861">
    <property type="component" value="Unassembled WGS sequence"/>
</dbReference>
<dbReference type="InParanoid" id="A8PBF5"/>
<gene>
    <name evidence="3" type="ORF">CC1G_02634</name>
</gene>
<evidence type="ECO:0000313" key="3">
    <source>
        <dbReference type="EMBL" id="EAU81618.1"/>
    </source>
</evidence>